<gene>
    <name evidence="1" type="ORF">Fmac_019026</name>
</gene>
<evidence type="ECO:0008006" key="3">
    <source>
        <dbReference type="Google" id="ProtNLM"/>
    </source>
</evidence>
<evidence type="ECO:0000313" key="1">
    <source>
        <dbReference type="EMBL" id="KAL2331445.1"/>
    </source>
</evidence>
<evidence type="ECO:0000313" key="2">
    <source>
        <dbReference type="Proteomes" id="UP001603857"/>
    </source>
</evidence>
<accession>A0ABD1M8L8</accession>
<keyword evidence="2" id="KW-1185">Reference proteome</keyword>
<dbReference type="AlphaFoldDB" id="A0ABD1M8L8"/>
<dbReference type="Proteomes" id="UP001603857">
    <property type="component" value="Unassembled WGS sequence"/>
</dbReference>
<proteinExistence type="predicted"/>
<name>A0ABD1M8L8_9FABA</name>
<sequence>MAVDIQSQQREVRVHSLGDTSWRKVLTPDFHIMVGGTVNWLACPTLDSSNIYYKYDETDATAADQLVIFSVDLKS</sequence>
<comment type="caution">
    <text evidence="1">The sequence shown here is derived from an EMBL/GenBank/DDBJ whole genome shotgun (WGS) entry which is preliminary data.</text>
</comment>
<dbReference type="EMBL" id="JBGMDY010000006">
    <property type="protein sequence ID" value="KAL2331445.1"/>
    <property type="molecule type" value="Genomic_DNA"/>
</dbReference>
<protein>
    <recommendedName>
        <fullName evidence="3">F-box protein</fullName>
    </recommendedName>
</protein>
<organism evidence="1 2">
    <name type="scientific">Flemingia macrophylla</name>
    <dbReference type="NCBI Taxonomy" id="520843"/>
    <lineage>
        <taxon>Eukaryota</taxon>
        <taxon>Viridiplantae</taxon>
        <taxon>Streptophyta</taxon>
        <taxon>Embryophyta</taxon>
        <taxon>Tracheophyta</taxon>
        <taxon>Spermatophyta</taxon>
        <taxon>Magnoliopsida</taxon>
        <taxon>eudicotyledons</taxon>
        <taxon>Gunneridae</taxon>
        <taxon>Pentapetalae</taxon>
        <taxon>rosids</taxon>
        <taxon>fabids</taxon>
        <taxon>Fabales</taxon>
        <taxon>Fabaceae</taxon>
        <taxon>Papilionoideae</taxon>
        <taxon>50 kb inversion clade</taxon>
        <taxon>NPAAA clade</taxon>
        <taxon>indigoferoid/millettioid clade</taxon>
        <taxon>Phaseoleae</taxon>
        <taxon>Flemingia</taxon>
    </lineage>
</organism>
<reference evidence="1 2" key="1">
    <citation type="submission" date="2024-08" db="EMBL/GenBank/DDBJ databases">
        <title>Insights into the chromosomal genome structure of Flemingia macrophylla.</title>
        <authorList>
            <person name="Ding Y."/>
            <person name="Zhao Y."/>
            <person name="Bi W."/>
            <person name="Wu M."/>
            <person name="Zhao G."/>
            <person name="Gong Y."/>
            <person name="Li W."/>
            <person name="Zhang P."/>
        </authorList>
    </citation>
    <scope>NUCLEOTIDE SEQUENCE [LARGE SCALE GENOMIC DNA]</scope>
    <source>
        <strain evidence="1">DYQJB</strain>
        <tissue evidence="1">Leaf</tissue>
    </source>
</reference>